<evidence type="ECO:0000313" key="3">
    <source>
        <dbReference type="Proteomes" id="UP000252698"/>
    </source>
</evidence>
<name>A0A2Z5J7F0_STRAR</name>
<feature type="compositionally biased region" description="Low complexity" evidence="1">
    <location>
        <begin position="40"/>
        <end position="57"/>
    </location>
</feature>
<sequence length="64" mass="6549">MSPHRVLLVGAGNIARAVHMPAFLELPSDFTVVGAVDADPTAAAPSPPASRSSTTPPISLRPTM</sequence>
<dbReference type="GeneID" id="95517702"/>
<dbReference type="SUPFAM" id="SSF51735">
    <property type="entry name" value="NAD(P)-binding Rossmann-fold domains"/>
    <property type="match status" value="1"/>
</dbReference>
<organism evidence="2 3">
    <name type="scientific">Streptomyces atratus</name>
    <dbReference type="NCBI Taxonomy" id="1893"/>
    <lineage>
        <taxon>Bacteria</taxon>
        <taxon>Bacillati</taxon>
        <taxon>Actinomycetota</taxon>
        <taxon>Actinomycetes</taxon>
        <taxon>Kitasatosporales</taxon>
        <taxon>Streptomycetaceae</taxon>
        <taxon>Streptomyces</taxon>
    </lineage>
</organism>
<evidence type="ECO:0000256" key="1">
    <source>
        <dbReference type="SAM" id="MobiDB-lite"/>
    </source>
</evidence>
<evidence type="ECO:0008006" key="4">
    <source>
        <dbReference type="Google" id="ProtNLM"/>
    </source>
</evidence>
<gene>
    <name evidence="2" type="ORF">C5746_03935</name>
</gene>
<proteinExistence type="predicted"/>
<feature type="region of interest" description="Disordered" evidence="1">
    <location>
        <begin position="38"/>
        <end position="64"/>
    </location>
</feature>
<reference evidence="2 3" key="1">
    <citation type="journal article" date="2018" name="Front. Microbiol.">
        <title>Genome Sequencing of Streptomyces atratus SCSIOZH16 and Activation Production of Nocardamine via Metabolic Engineering.</title>
        <authorList>
            <person name="Li Y."/>
            <person name="Zhang C."/>
            <person name="Liu C."/>
            <person name="Ju J."/>
            <person name="Ma J."/>
        </authorList>
    </citation>
    <scope>NUCLEOTIDE SEQUENCE [LARGE SCALE GENOMIC DNA]</scope>
    <source>
        <strain evidence="2 3">SCSIO_ZH16</strain>
    </source>
</reference>
<protein>
    <recommendedName>
        <fullName evidence="4">Oxidoreductase family, NAD-binding Rossmann fold</fullName>
    </recommendedName>
</protein>
<dbReference type="KEGG" id="sata:C5746_03935"/>
<dbReference type="Gene3D" id="3.40.50.720">
    <property type="entry name" value="NAD(P)-binding Rossmann-like Domain"/>
    <property type="match status" value="1"/>
</dbReference>
<evidence type="ECO:0000313" key="2">
    <source>
        <dbReference type="EMBL" id="AXE76247.1"/>
    </source>
</evidence>
<dbReference type="EMBL" id="CP027306">
    <property type="protein sequence ID" value="AXE76247.1"/>
    <property type="molecule type" value="Genomic_DNA"/>
</dbReference>
<dbReference type="RefSeq" id="WP_114242912.1">
    <property type="nucleotide sequence ID" value="NZ_CP027306.1"/>
</dbReference>
<dbReference type="Proteomes" id="UP000252698">
    <property type="component" value="Chromosome"/>
</dbReference>
<dbReference type="AlphaFoldDB" id="A0A2Z5J7F0"/>
<dbReference type="InterPro" id="IPR036291">
    <property type="entry name" value="NAD(P)-bd_dom_sf"/>
</dbReference>
<accession>A0A2Z5J7F0</accession>